<comment type="caution">
    <text evidence="2">The sequence shown here is derived from an EMBL/GenBank/DDBJ whole genome shotgun (WGS) entry which is preliminary data.</text>
</comment>
<evidence type="ECO:0008006" key="4">
    <source>
        <dbReference type="Google" id="ProtNLM"/>
    </source>
</evidence>
<protein>
    <recommendedName>
        <fullName evidence="4">DUF624 domain-containing protein</fullName>
    </recommendedName>
</protein>
<keyword evidence="3" id="KW-1185">Reference proteome</keyword>
<dbReference type="OrthoDB" id="2182676at2"/>
<feature type="transmembrane region" description="Helical" evidence="1">
    <location>
        <begin position="79"/>
        <end position="99"/>
    </location>
</feature>
<evidence type="ECO:0000313" key="3">
    <source>
        <dbReference type="Proteomes" id="UP000281498"/>
    </source>
</evidence>
<gene>
    <name evidence="2" type="ORF">CR203_11465</name>
</gene>
<evidence type="ECO:0000256" key="1">
    <source>
        <dbReference type="SAM" id="Phobius"/>
    </source>
</evidence>
<evidence type="ECO:0000313" key="2">
    <source>
        <dbReference type="EMBL" id="RKL67123.1"/>
    </source>
</evidence>
<feature type="transmembrane region" description="Helical" evidence="1">
    <location>
        <begin position="177"/>
        <end position="198"/>
    </location>
</feature>
<sequence length="211" mass="24205">MEKNWTDTPLYVISDWLMRLAYINLLWILFTFLGGIVLGFMPATVAMFTIIRKLIVKDDQVPIFKTFTRVFKSEFLKSNILGVILGGTGYILYIDFLYLGSIEGYLHSFLSVALVLIAVCYVATVFIILPIYVQYDLKFSHYFKHAFYIALINPHIIIFMAVGVSAIYYVFNFLPGLTMFYFGSGFATLSLWCSLLAINRIERKKESLETA</sequence>
<feature type="transmembrane region" description="Helical" evidence="1">
    <location>
        <begin position="20"/>
        <end position="48"/>
    </location>
</feature>
<feature type="transmembrane region" description="Helical" evidence="1">
    <location>
        <begin position="145"/>
        <end position="171"/>
    </location>
</feature>
<dbReference type="EMBL" id="PDOE01000004">
    <property type="protein sequence ID" value="RKL67123.1"/>
    <property type="molecule type" value="Genomic_DNA"/>
</dbReference>
<keyword evidence="1" id="KW-0472">Membrane</keyword>
<reference evidence="2 3" key="1">
    <citation type="submission" date="2017-10" db="EMBL/GenBank/DDBJ databases">
        <title>Bacillus sp. nov., a halophilic bacterium isolated from a Keqin Lake.</title>
        <authorList>
            <person name="Wang H."/>
        </authorList>
    </citation>
    <scope>NUCLEOTIDE SEQUENCE [LARGE SCALE GENOMIC DNA]</scope>
    <source>
        <strain evidence="2 3">KCTC 13187</strain>
    </source>
</reference>
<keyword evidence="1" id="KW-0812">Transmembrane</keyword>
<dbReference type="AlphaFoldDB" id="A0A3A9KBY1"/>
<feature type="transmembrane region" description="Helical" evidence="1">
    <location>
        <begin position="105"/>
        <end position="133"/>
    </location>
</feature>
<dbReference type="RefSeq" id="WP_110937391.1">
    <property type="nucleotide sequence ID" value="NZ_KZ614146.1"/>
</dbReference>
<proteinExistence type="predicted"/>
<keyword evidence="1" id="KW-1133">Transmembrane helix</keyword>
<dbReference type="Proteomes" id="UP000281498">
    <property type="component" value="Unassembled WGS sequence"/>
</dbReference>
<accession>A0A3A9KBY1</accession>
<dbReference type="InterPro" id="IPR006938">
    <property type="entry name" value="DUF624"/>
</dbReference>
<name>A0A3A9KBY1_9BACI</name>
<organism evidence="2 3">
    <name type="scientific">Salipaludibacillus neizhouensis</name>
    <dbReference type="NCBI Taxonomy" id="885475"/>
    <lineage>
        <taxon>Bacteria</taxon>
        <taxon>Bacillati</taxon>
        <taxon>Bacillota</taxon>
        <taxon>Bacilli</taxon>
        <taxon>Bacillales</taxon>
        <taxon>Bacillaceae</taxon>
    </lineage>
</organism>
<dbReference type="Pfam" id="PF04854">
    <property type="entry name" value="DUF624"/>
    <property type="match status" value="1"/>
</dbReference>